<evidence type="ECO:0000313" key="7">
    <source>
        <dbReference type="Proteomes" id="UP000053789"/>
    </source>
</evidence>
<dbReference type="VEuPathDB" id="FungiDB:Z519_11508"/>
<dbReference type="EMBL" id="KN847001">
    <property type="protein sequence ID" value="KIW87923.1"/>
    <property type="molecule type" value="Genomic_DNA"/>
</dbReference>
<dbReference type="GO" id="GO:0022857">
    <property type="term" value="F:transmembrane transporter activity"/>
    <property type="evidence" value="ECO:0007669"/>
    <property type="project" value="TreeGrafter"/>
</dbReference>
<dbReference type="HOGENOM" id="CLU_008455_13_5_1"/>
<dbReference type="GeneID" id="27704436"/>
<dbReference type="PANTHER" id="PTHR23502:SF50">
    <property type="entry name" value="TRANSPORTER, PUTATIVE (AFU_ORTHOLOGUE AFUA_5G00430)-RELATED"/>
    <property type="match status" value="1"/>
</dbReference>
<keyword evidence="4 5" id="KW-0472">Membrane</keyword>
<feature type="transmembrane region" description="Helical" evidence="5">
    <location>
        <begin position="187"/>
        <end position="208"/>
    </location>
</feature>
<evidence type="ECO:0008006" key="8">
    <source>
        <dbReference type="Google" id="ProtNLM"/>
    </source>
</evidence>
<comment type="subcellular location">
    <subcellularLocation>
        <location evidence="1">Membrane</location>
        <topology evidence="1">Multi-pass membrane protein</topology>
    </subcellularLocation>
</comment>
<evidence type="ECO:0000256" key="1">
    <source>
        <dbReference type="ARBA" id="ARBA00004141"/>
    </source>
</evidence>
<dbReference type="AlphaFoldDB" id="A0A0D2H3N3"/>
<feature type="transmembrane region" description="Helical" evidence="5">
    <location>
        <begin position="144"/>
        <end position="166"/>
    </location>
</feature>
<keyword evidence="7" id="KW-1185">Reference proteome</keyword>
<feature type="transmembrane region" description="Helical" evidence="5">
    <location>
        <begin position="106"/>
        <end position="132"/>
    </location>
</feature>
<feature type="transmembrane region" description="Helical" evidence="5">
    <location>
        <begin position="281"/>
        <end position="302"/>
    </location>
</feature>
<evidence type="ECO:0000313" key="6">
    <source>
        <dbReference type="EMBL" id="KIW87923.1"/>
    </source>
</evidence>
<name>A0A0D2H3N3_CLAB1</name>
<dbReference type="GO" id="GO:0005886">
    <property type="term" value="C:plasma membrane"/>
    <property type="evidence" value="ECO:0007669"/>
    <property type="project" value="TreeGrafter"/>
</dbReference>
<organism evidence="6 7">
    <name type="scientific">Cladophialophora bantiana (strain ATCC 10958 / CBS 173.52 / CDC B-1940 / NIH 8579)</name>
    <name type="common">Xylohypha bantiana</name>
    <dbReference type="NCBI Taxonomy" id="1442370"/>
    <lineage>
        <taxon>Eukaryota</taxon>
        <taxon>Fungi</taxon>
        <taxon>Dikarya</taxon>
        <taxon>Ascomycota</taxon>
        <taxon>Pezizomycotina</taxon>
        <taxon>Eurotiomycetes</taxon>
        <taxon>Chaetothyriomycetidae</taxon>
        <taxon>Chaetothyriales</taxon>
        <taxon>Herpotrichiellaceae</taxon>
        <taxon>Cladophialophora</taxon>
    </lineage>
</organism>
<dbReference type="PANTHER" id="PTHR23502">
    <property type="entry name" value="MAJOR FACILITATOR SUPERFAMILY"/>
    <property type="match status" value="1"/>
</dbReference>
<gene>
    <name evidence="6" type="ORF">Z519_11508</name>
</gene>
<dbReference type="Proteomes" id="UP000053789">
    <property type="component" value="Unassembled WGS sequence"/>
</dbReference>
<keyword evidence="3 5" id="KW-1133">Transmembrane helix</keyword>
<keyword evidence="2 5" id="KW-0812">Transmembrane</keyword>
<proteinExistence type="predicted"/>
<dbReference type="SUPFAM" id="SSF103473">
    <property type="entry name" value="MFS general substrate transporter"/>
    <property type="match status" value="1"/>
</dbReference>
<feature type="transmembrane region" description="Helical" evidence="5">
    <location>
        <begin position="214"/>
        <end position="239"/>
    </location>
</feature>
<protein>
    <recommendedName>
        <fullName evidence="8">Major facilitator superfamily (MFS) profile domain-containing protein</fullName>
    </recommendedName>
</protein>
<reference evidence="6" key="1">
    <citation type="submission" date="2015-01" db="EMBL/GenBank/DDBJ databases">
        <title>The Genome Sequence of Cladophialophora bantiana CBS 173.52.</title>
        <authorList>
            <consortium name="The Broad Institute Genomics Platform"/>
            <person name="Cuomo C."/>
            <person name="de Hoog S."/>
            <person name="Gorbushina A."/>
            <person name="Stielow B."/>
            <person name="Teixiera M."/>
            <person name="Abouelleil A."/>
            <person name="Chapman S.B."/>
            <person name="Priest M."/>
            <person name="Young S.K."/>
            <person name="Wortman J."/>
            <person name="Nusbaum C."/>
            <person name="Birren B."/>
        </authorList>
    </citation>
    <scope>NUCLEOTIDE SEQUENCE [LARGE SCALE GENOMIC DNA]</scope>
    <source>
        <strain evidence="6">CBS 173.52</strain>
    </source>
</reference>
<accession>A0A0D2H3N3</accession>
<evidence type="ECO:0000256" key="2">
    <source>
        <dbReference type="ARBA" id="ARBA00022692"/>
    </source>
</evidence>
<sequence>MFFLYEETKYECQTVNGFPSPSRPSQRDLARQVDSDLEEKQSPANDAIVSVVPRPEVPLVGVRIDPIIPVKPYWKKLALWSSSPKSIRSLVRHSYQPFFILWHIPAVLYMSILNGAMTAAAIMPITVCSIYMTMAPYNLMAQEIGLLSLPEFIGALAAAVICGPLNDWVILRMARSNGGIYEPEMRLWLILTFAPFVAAGLLMFGIGLERGLPWPFIAVGLGVASFGSTPATSLSLAYLTDAYTEIISDALVAVTFVKNLFPTALVFALTPWITAVELANVFIRATVIFIIILFGDIISIAFGKRFRTCSAGNYRLYAGHPLEKA</sequence>
<evidence type="ECO:0000256" key="4">
    <source>
        <dbReference type="ARBA" id="ARBA00023136"/>
    </source>
</evidence>
<dbReference type="OrthoDB" id="5215911at2759"/>
<evidence type="ECO:0000256" key="5">
    <source>
        <dbReference type="SAM" id="Phobius"/>
    </source>
</evidence>
<evidence type="ECO:0000256" key="3">
    <source>
        <dbReference type="ARBA" id="ARBA00022989"/>
    </source>
</evidence>
<feature type="transmembrane region" description="Helical" evidence="5">
    <location>
        <begin position="251"/>
        <end position="275"/>
    </location>
</feature>
<dbReference type="InterPro" id="IPR036259">
    <property type="entry name" value="MFS_trans_sf"/>
</dbReference>
<dbReference type="RefSeq" id="XP_016614592.1">
    <property type="nucleotide sequence ID" value="XM_016769219.1"/>
</dbReference>